<keyword evidence="2" id="KW-1185">Reference proteome</keyword>
<dbReference type="Proteomes" id="UP001164250">
    <property type="component" value="Chromosome 1"/>
</dbReference>
<organism evidence="1 2">
    <name type="scientific">Pistacia atlantica</name>
    <dbReference type="NCBI Taxonomy" id="434234"/>
    <lineage>
        <taxon>Eukaryota</taxon>
        <taxon>Viridiplantae</taxon>
        <taxon>Streptophyta</taxon>
        <taxon>Embryophyta</taxon>
        <taxon>Tracheophyta</taxon>
        <taxon>Spermatophyta</taxon>
        <taxon>Magnoliopsida</taxon>
        <taxon>eudicotyledons</taxon>
        <taxon>Gunneridae</taxon>
        <taxon>Pentapetalae</taxon>
        <taxon>rosids</taxon>
        <taxon>malvids</taxon>
        <taxon>Sapindales</taxon>
        <taxon>Anacardiaceae</taxon>
        <taxon>Pistacia</taxon>
    </lineage>
</organism>
<evidence type="ECO:0000313" key="1">
    <source>
        <dbReference type="EMBL" id="KAJ0111039.1"/>
    </source>
</evidence>
<dbReference type="EMBL" id="CM047897">
    <property type="protein sequence ID" value="KAJ0111039.1"/>
    <property type="molecule type" value="Genomic_DNA"/>
</dbReference>
<sequence>MVVTWCREGEEEEKEGEERKEEKGEEKKKDKREKRLYPQVKVRQQEQEQEQDDRGSFLFIRVIESLSLQDHHSSDEENKSNSSPSVAKITKVNAPIVKSQSVTPSKAAQSNRQISKDTKPLNARASSVTRPRAVLSSPDNDGMIGNINKFDNERSSSLKKLHHDAKVPTQTAAVSIPIKGFTARSPLVARKGSRDAFGNNSGLTQSKSAKPVVPRRKASLKKEIKSSSTGL</sequence>
<name>A0ACC1C5Q0_9ROSI</name>
<proteinExistence type="predicted"/>
<comment type="caution">
    <text evidence="1">The sequence shown here is derived from an EMBL/GenBank/DDBJ whole genome shotgun (WGS) entry which is preliminary data.</text>
</comment>
<reference evidence="2" key="1">
    <citation type="journal article" date="2023" name="G3 (Bethesda)">
        <title>Genome assembly and association tests identify interacting loci associated with vigor, precocity, and sex in interspecific pistachio rootstocks.</title>
        <authorList>
            <person name="Palmer W."/>
            <person name="Jacygrad E."/>
            <person name="Sagayaradj S."/>
            <person name="Cavanaugh K."/>
            <person name="Han R."/>
            <person name="Bertier L."/>
            <person name="Beede B."/>
            <person name="Kafkas S."/>
            <person name="Golino D."/>
            <person name="Preece J."/>
            <person name="Michelmore R."/>
        </authorList>
    </citation>
    <scope>NUCLEOTIDE SEQUENCE [LARGE SCALE GENOMIC DNA]</scope>
</reference>
<gene>
    <name evidence="1" type="ORF">Patl1_01702</name>
</gene>
<accession>A0ACC1C5Q0</accession>
<evidence type="ECO:0000313" key="2">
    <source>
        <dbReference type="Proteomes" id="UP001164250"/>
    </source>
</evidence>
<protein>
    <submittedName>
        <fullName evidence="1">Uncharacterized protein</fullName>
    </submittedName>
</protein>